<accession>A0A6P7XCW1</accession>
<dbReference type="AlphaFoldDB" id="A0A6P7XCW1"/>
<dbReference type="InterPro" id="IPR003599">
    <property type="entry name" value="Ig_sub"/>
</dbReference>
<evidence type="ECO:0000313" key="13">
    <source>
        <dbReference type="RefSeq" id="XP_030048450.1"/>
    </source>
</evidence>
<evidence type="ECO:0000256" key="1">
    <source>
        <dbReference type="ARBA" id="ARBA00004479"/>
    </source>
</evidence>
<dbReference type="Pfam" id="PF07686">
    <property type="entry name" value="V-set"/>
    <property type="match status" value="1"/>
</dbReference>
<dbReference type="GO" id="GO:0009897">
    <property type="term" value="C:external side of plasma membrane"/>
    <property type="evidence" value="ECO:0007669"/>
    <property type="project" value="TreeGrafter"/>
</dbReference>
<name>A0A6P7XCW1_9AMPH</name>
<evidence type="ECO:0000256" key="10">
    <source>
        <dbReference type="SAM" id="SignalP"/>
    </source>
</evidence>
<dbReference type="Proteomes" id="UP000515156">
    <property type="component" value="Chromosome 2"/>
</dbReference>
<keyword evidence="3 10" id="KW-0732">Signal</keyword>
<sequence length="287" mass="32945">MTFPFQLVLLTFCMDCLELTTDRLNVTQTPTEIRVHEENSTEISCSWDIKEAERIKVEWYKKSVNVSEDNGIFLLSSYCLYYKNGTITDLNSTYELRSDNRIHFSGTIENKTAFKIKSVNKNDTGMYYCEVTIEIPPPYVKMQGNGTTVFVEMKDGTTVFVEMKDKGSCTSHSAANKNDAEEKNYKFMGLLLILPVLILPGYFYYKKKQRIKNEAPKGNPDEQGRLQCVEVNELYEEKNDADRENSSSSDSEKWVVSTFYESIDYFTVKNHENSDNGNMSSCQMPGL</sequence>
<dbReference type="GO" id="GO:0050852">
    <property type="term" value="P:T cell receptor signaling pathway"/>
    <property type="evidence" value="ECO:0007669"/>
    <property type="project" value="TreeGrafter"/>
</dbReference>
<gene>
    <name evidence="13" type="primary">LOC115462595</name>
</gene>
<feature type="chain" id="PRO_5028085705" evidence="10">
    <location>
        <begin position="19"/>
        <end position="287"/>
    </location>
</feature>
<dbReference type="InterPro" id="IPR036179">
    <property type="entry name" value="Ig-like_dom_sf"/>
</dbReference>
<keyword evidence="7" id="KW-0325">Glycoprotein</keyword>
<evidence type="ECO:0000256" key="2">
    <source>
        <dbReference type="ARBA" id="ARBA00022692"/>
    </source>
</evidence>
<evidence type="ECO:0000256" key="3">
    <source>
        <dbReference type="ARBA" id="ARBA00022729"/>
    </source>
</evidence>
<reference evidence="13" key="1">
    <citation type="submission" date="2025-08" db="UniProtKB">
        <authorList>
            <consortium name="RefSeq"/>
        </authorList>
    </citation>
    <scope>IDENTIFICATION</scope>
</reference>
<dbReference type="Gene3D" id="2.60.40.10">
    <property type="entry name" value="Immunoglobulins"/>
    <property type="match status" value="1"/>
</dbReference>
<keyword evidence="5 9" id="KW-0472">Membrane</keyword>
<evidence type="ECO:0000259" key="11">
    <source>
        <dbReference type="PROSITE" id="PS50835"/>
    </source>
</evidence>
<evidence type="ECO:0000256" key="7">
    <source>
        <dbReference type="ARBA" id="ARBA00023180"/>
    </source>
</evidence>
<keyword evidence="2 9" id="KW-0812">Transmembrane</keyword>
<evidence type="ECO:0000256" key="6">
    <source>
        <dbReference type="ARBA" id="ARBA00023157"/>
    </source>
</evidence>
<dbReference type="InterPro" id="IPR013106">
    <property type="entry name" value="Ig_V-set"/>
</dbReference>
<keyword evidence="12" id="KW-1185">Reference proteome</keyword>
<organism evidence="12 13">
    <name type="scientific">Microcaecilia unicolor</name>
    <dbReference type="NCBI Taxonomy" id="1415580"/>
    <lineage>
        <taxon>Eukaryota</taxon>
        <taxon>Metazoa</taxon>
        <taxon>Chordata</taxon>
        <taxon>Craniata</taxon>
        <taxon>Vertebrata</taxon>
        <taxon>Euteleostomi</taxon>
        <taxon>Amphibia</taxon>
        <taxon>Gymnophiona</taxon>
        <taxon>Siphonopidae</taxon>
        <taxon>Microcaecilia</taxon>
    </lineage>
</organism>
<keyword evidence="8" id="KW-0393">Immunoglobulin domain</keyword>
<dbReference type="GO" id="GO:0042129">
    <property type="term" value="P:regulation of T cell proliferation"/>
    <property type="evidence" value="ECO:0007669"/>
    <property type="project" value="InterPro"/>
</dbReference>
<keyword evidence="4 9" id="KW-1133">Transmembrane helix</keyword>
<evidence type="ECO:0000313" key="12">
    <source>
        <dbReference type="Proteomes" id="UP000515156"/>
    </source>
</evidence>
<dbReference type="InterPro" id="IPR013783">
    <property type="entry name" value="Ig-like_fold"/>
</dbReference>
<dbReference type="PANTHER" id="PTHR11494:SF8">
    <property type="entry name" value="CYTOTOXIC T-LYMPHOCYTE PROTEIN 4"/>
    <property type="match status" value="1"/>
</dbReference>
<dbReference type="InterPro" id="IPR040216">
    <property type="entry name" value="CTLA4/CD28"/>
</dbReference>
<evidence type="ECO:0000256" key="4">
    <source>
        <dbReference type="ARBA" id="ARBA00022989"/>
    </source>
</evidence>
<dbReference type="KEGG" id="muo:115462595"/>
<comment type="subcellular location">
    <subcellularLocation>
        <location evidence="1">Membrane</location>
        <topology evidence="1">Single-pass type I membrane protein</topology>
    </subcellularLocation>
</comment>
<feature type="signal peptide" evidence="10">
    <location>
        <begin position="1"/>
        <end position="18"/>
    </location>
</feature>
<dbReference type="OrthoDB" id="10012075at2759"/>
<dbReference type="SUPFAM" id="SSF48726">
    <property type="entry name" value="Immunoglobulin"/>
    <property type="match status" value="1"/>
</dbReference>
<protein>
    <submittedName>
        <fullName evidence="13">Uncharacterized protein LOC115462595 isoform X1</fullName>
    </submittedName>
</protein>
<feature type="domain" description="Ig-like" evidence="11">
    <location>
        <begin position="24"/>
        <end position="132"/>
    </location>
</feature>
<dbReference type="RefSeq" id="XP_030048450.1">
    <property type="nucleotide sequence ID" value="XM_030192590.1"/>
</dbReference>
<evidence type="ECO:0000256" key="5">
    <source>
        <dbReference type="ARBA" id="ARBA00023136"/>
    </source>
</evidence>
<feature type="transmembrane region" description="Helical" evidence="9">
    <location>
        <begin position="187"/>
        <end position="205"/>
    </location>
</feature>
<keyword evidence="6" id="KW-1015">Disulfide bond</keyword>
<evidence type="ECO:0000256" key="8">
    <source>
        <dbReference type="ARBA" id="ARBA00023319"/>
    </source>
</evidence>
<dbReference type="PROSITE" id="PS50835">
    <property type="entry name" value="IG_LIKE"/>
    <property type="match status" value="1"/>
</dbReference>
<dbReference type="InterPro" id="IPR007110">
    <property type="entry name" value="Ig-like_dom"/>
</dbReference>
<proteinExistence type="predicted"/>
<evidence type="ECO:0000256" key="9">
    <source>
        <dbReference type="SAM" id="Phobius"/>
    </source>
</evidence>
<dbReference type="SMART" id="SM00409">
    <property type="entry name" value="IG"/>
    <property type="match status" value="1"/>
</dbReference>
<dbReference type="InParanoid" id="A0A6P7XCW1"/>
<dbReference type="FunCoup" id="A0A6P7XCW1">
    <property type="interactions" value="1"/>
</dbReference>
<dbReference type="PANTHER" id="PTHR11494">
    <property type="entry name" value="CYTOTOXIC T-LYMPHOCYTE PROTEIN"/>
    <property type="match status" value="1"/>
</dbReference>
<dbReference type="GeneID" id="115462595"/>